<evidence type="ECO:0000256" key="1">
    <source>
        <dbReference type="ARBA" id="ARBA00004651"/>
    </source>
</evidence>
<dbReference type="PANTHER" id="PTHR42718">
    <property type="entry name" value="MAJOR FACILITATOR SUPERFAMILY MULTIDRUG TRANSPORTER MFSC"/>
    <property type="match status" value="1"/>
</dbReference>
<keyword evidence="3 6" id="KW-1133">Transmembrane helix</keyword>
<dbReference type="InterPro" id="IPR011701">
    <property type="entry name" value="MFS"/>
</dbReference>
<feature type="transmembrane region" description="Helical" evidence="6">
    <location>
        <begin position="225"/>
        <end position="242"/>
    </location>
</feature>
<dbReference type="RefSeq" id="WP_344504076.1">
    <property type="nucleotide sequence ID" value="NZ_BAAAQD010000009.1"/>
</dbReference>
<feature type="transmembrane region" description="Helical" evidence="6">
    <location>
        <begin position="352"/>
        <end position="370"/>
    </location>
</feature>
<keyword evidence="9" id="KW-1185">Reference proteome</keyword>
<evidence type="ECO:0000256" key="3">
    <source>
        <dbReference type="ARBA" id="ARBA00022989"/>
    </source>
</evidence>
<organism evidence="8 9">
    <name type="scientific">Dactylosporangium maewongense</name>
    <dbReference type="NCBI Taxonomy" id="634393"/>
    <lineage>
        <taxon>Bacteria</taxon>
        <taxon>Bacillati</taxon>
        <taxon>Actinomycetota</taxon>
        <taxon>Actinomycetes</taxon>
        <taxon>Micromonosporales</taxon>
        <taxon>Micromonosporaceae</taxon>
        <taxon>Dactylosporangium</taxon>
    </lineage>
</organism>
<evidence type="ECO:0000256" key="2">
    <source>
        <dbReference type="ARBA" id="ARBA00022692"/>
    </source>
</evidence>
<feature type="transmembrane region" description="Helical" evidence="6">
    <location>
        <begin position="74"/>
        <end position="91"/>
    </location>
</feature>
<proteinExistence type="predicted"/>
<feature type="transmembrane region" description="Helical" evidence="6">
    <location>
        <begin position="44"/>
        <end position="62"/>
    </location>
</feature>
<gene>
    <name evidence="8" type="ORF">GCM10009827_045810</name>
</gene>
<keyword evidence="2 6" id="KW-0812">Transmembrane</keyword>
<feature type="transmembrane region" description="Helical" evidence="6">
    <location>
        <begin position="328"/>
        <end position="346"/>
    </location>
</feature>
<feature type="region of interest" description="Disordered" evidence="5">
    <location>
        <begin position="451"/>
        <end position="477"/>
    </location>
</feature>
<evidence type="ECO:0000256" key="5">
    <source>
        <dbReference type="SAM" id="MobiDB-lite"/>
    </source>
</evidence>
<evidence type="ECO:0000256" key="6">
    <source>
        <dbReference type="SAM" id="Phobius"/>
    </source>
</evidence>
<feature type="transmembrane region" description="Helical" evidence="6">
    <location>
        <begin position="199"/>
        <end position="219"/>
    </location>
</feature>
<feature type="transmembrane region" description="Helical" evidence="6">
    <location>
        <begin position="400"/>
        <end position="419"/>
    </location>
</feature>
<reference evidence="8 9" key="1">
    <citation type="journal article" date="2019" name="Int. J. Syst. Evol. Microbiol.">
        <title>The Global Catalogue of Microorganisms (GCM) 10K type strain sequencing project: providing services to taxonomists for standard genome sequencing and annotation.</title>
        <authorList>
            <consortium name="The Broad Institute Genomics Platform"/>
            <consortium name="The Broad Institute Genome Sequencing Center for Infectious Disease"/>
            <person name="Wu L."/>
            <person name="Ma J."/>
        </authorList>
    </citation>
    <scope>NUCLEOTIDE SEQUENCE [LARGE SCALE GENOMIC DNA]</scope>
    <source>
        <strain evidence="8 9">JCM 15933</strain>
    </source>
</reference>
<dbReference type="CDD" id="cd17321">
    <property type="entry name" value="MFS_MMR_MDR_like"/>
    <property type="match status" value="1"/>
</dbReference>
<keyword evidence="4 6" id="KW-0472">Membrane</keyword>
<evidence type="ECO:0000313" key="8">
    <source>
        <dbReference type="EMBL" id="GAA1524197.1"/>
    </source>
</evidence>
<feature type="transmembrane region" description="Helical" evidence="6">
    <location>
        <begin position="425"/>
        <end position="447"/>
    </location>
</feature>
<dbReference type="SUPFAM" id="SSF103473">
    <property type="entry name" value="MFS general substrate transporter"/>
    <property type="match status" value="1"/>
</dbReference>
<protein>
    <submittedName>
        <fullName evidence="8">MFS transporter</fullName>
    </submittedName>
</protein>
<dbReference type="Gene3D" id="1.20.1720.10">
    <property type="entry name" value="Multidrug resistance protein D"/>
    <property type="match status" value="1"/>
</dbReference>
<dbReference type="EMBL" id="BAAAQD010000009">
    <property type="protein sequence ID" value="GAA1524197.1"/>
    <property type="molecule type" value="Genomic_DNA"/>
</dbReference>
<dbReference type="Gene3D" id="1.20.1250.20">
    <property type="entry name" value="MFS general substrate transporter like domains"/>
    <property type="match status" value="1"/>
</dbReference>
<evidence type="ECO:0000313" key="9">
    <source>
        <dbReference type="Proteomes" id="UP001501470"/>
    </source>
</evidence>
<sequence>MEGVRARWVVAVCLGAGFTTLLDQSVLNVVVPALRGSLHAGTASLQWILAGYSLTFGLALVPAGRLGDLYGRRLLFVGGLTVFAAGAIAAATARHGWVVAAARLVQGFGAGTVNPQIIGLFQDLFRGRARARALGAYAFVGGVAGMLGPLLGGAVLQAAGPGSGWRLVLVANLPFAVVTIPLALRFLPPGRPAGHTGDLDLGGLLLLGGTTLAALLPLAGTGGGAWWLLAAGAGLAAFLAWERRWTTRGRTAILLPALTRNRGYVLGVLVAMCYFGATLALNLVLSLYLQDGLHHPPLAAAAIALPSAVGFTLTSALASGLRRRGTTVALGVAVAGIAASIASVELLPEGQVVWALAVGQFVTGAAGGFVNSPNQALTLSHAPPGANGLSAALLQLSQRLAASVSIAAVSGIFLATAAAPGGHTAAMAHGAALCLGLAALGLLFAALDRDRRRDRRRDSPGPSPVAAGRPSRVPSED</sequence>
<comment type="caution">
    <text evidence="8">The sequence shown here is derived from an EMBL/GenBank/DDBJ whole genome shotgun (WGS) entry which is preliminary data.</text>
</comment>
<dbReference type="InterPro" id="IPR036259">
    <property type="entry name" value="MFS_trans_sf"/>
</dbReference>
<feature type="transmembrane region" description="Helical" evidence="6">
    <location>
        <begin position="133"/>
        <end position="159"/>
    </location>
</feature>
<evidence type="ECO:0000256" key="4">
    <source>
        <dbReference type="ARBA" id="ARBA00023136"/>
    </source>
</evidence>
<comment type="subcellular location">
    <subcellularLocation>
        <location evidence="1">Cell membrane</location>
        <topology evidence="1">Multi-pass membrane protein</topology>
    </subcellularLocation>
</comment>
<accession>A0ABN2AQ30</accession>
<evidence type="ECO:0000259" key="7">
    <source>
        <dbReference type="PROSITE" id="PS50850"/>
    </source>
</evidence>
<name>A0ABN2AQ30_9ACTN</name>
<dbReference type="PROSITE" id="PS50850">
    <property type="entry name" value="MFS"/>
    <property type="match status" value="1"/>
</dbReference>
<feature type="transmembrane region" description="Helical" evidence="6">
    <location>
        <begin position="263"/>
        <end position="285"/>
    </location>
</feature>
<dbReference type="PANTHER" id="PTHR42718:SF39">
    <property type="entry name" value="ACTINORHODIN TRANSPORTER-RELATED"/>
    <property type="match status" value="1"/>
</dbReference>
<feature type="domain" description="Major facilitator superfamily (MFS) profile" evidence="7">
    <location>
        <begin position="9"/>
        <end position="453"/>
    </location>
</feature>
<feature type="transmembrane region" description="Helical" evidence="6">
    <location>
        <begin position="165"/>
        <end position="187"/>
    </location>
</feature>
<dbReference type="InterPro" id="IPR020846">
    <property type="entry name" value="MFS_dom"/>
</dbReference>
<feature type="transmembrane region" description="Helical" evidence="6">
    <location>
        <begin position="97"/>
        <end position="121"/>
    </location>
</feature>
<dbReference type="Pfam" id="PF07690">
    <property type="entry name" value="MFS_1"/>
    <property type="match status" value="1"/>
</dbReference>
<dbReference type="Proteomes" id="UP001501470">
    <property type="component" value="Unassembled WGS sequence"/>
</dbReference>
<feature type="transmembrane region" description="Helical" evidence="6">
    <location>
        <begin position="297"/>
        <end position="321"/>
    </location>
</feature>